<evidence type="ECO:0000313" key="9">
    <source>
        <dbReference type="EMBL" id="PZA17398.1"/>
    </source>
</evidence>
<keyword evidence="6 7" id="KW-1133">Transmembrane helix</keyword>
<evidence type="ECO:0000256" key="1">
    <source>
        <dbReference type="ARBA" id="ARBA00022448"/>
    </source>
</evidence>
<keyword evidence="2 6" id="KW-0597">Phosphoprotein</keyword>
<comment type="function">
    <text evidence="6">Part of a membrane-bound complex that couples electron transfer with translocation of ions across the membrane.</text>
</comment>
<keyword evidence="1 6" id="KW-0813">Transport</keyword>
<dbReference type="NCBIfam" id="TIGR01947">
    <property type="entry name" value="rnfG"/>
    <property type="match status" value="1"/>
</dbReference>
<keyword evidence="10" id="KW-1185">Reference proteome</keyword>
<dbReference type="Pfam" id="PF04205">
    <property type="entry name" value="FMN_bind"/>
    <property type="match status" value="1"/>
</dbReference>
<evidence type="ECO:0000259" key="8">
    <source>
        <dbReference type="SMART" id="SM00900"/>
    </source>
</evidence>
<evidence type="ECO:0000256" key="4">
    <source>
        <dbReference type="ARBA" id="ARBA00022643"/>
    </source>
</evidence>
<comment type="subcellular location">
    <subcellularLocation>
        <location evidence="6">Cell inner membrane</location>
        <topology evidence="6">Single-pass membrane protein</topology>
    </subcellularLocation>
</comment>
<comment type="subunit">
    <text evidence="6">The complex is composed of six subunits: RnfA, RnfB, RnfC, RnfD, RnfE and RnfG.</text>
</comment>
<dbReference type="InterPro" id="IPR010209">
    <property type="entry name" value="Ion_transpt_RnfG/RsxG"/>
</dbReference>
<evidence type="ECO:0000256" key="5">
    <source>
        <dbReference type="ARBA" id="ARBA00022982"/>
    </source>
</evidence>
<dbReference type="EC" id="7.-.-.-" evidence="6"/>
<feature type="transmembrane region" description="Helical" evidence="7">
    <location>
        <begin position="18"/>
        <end position="39"/>
    </location>
</feature>
<protein>
    <recommendedName>
        <fullName evidence="6">Ion-translocating oxidoreductase complex subunit G</fullName>
        <ecNumber evidence="6">7.-.-.-</ecNumber>
    </recommendedName>
    <alternativeName>
        <fullName evidence="6">Rnf electron transport complex subunit G</fullName>
    </alternativeName>
</protein>
<dbReference type="HAMAP" id="MF_00479">
    <property type="entry name" value="RsxG_RnfG"/>
    <property type="match status" value="1"/>
</dbReference>
<keyword evidence="6" id="KW-0997">Cell inner membrane</keyword>
<evidence type="ECO:0000256" key="2">
    <source>
        <dbReference type="ARBA" id="ARBA00022553"/>
    </source>
</evidence>
<keyword evidence="5 6" id="KW-0249">Electron transport</keyword>
<evidence type="ECO:0000256" key="7">
    <source>
        <dbReference type="SAM" id="Phobius"/>
    </source>
</evidence>
<keyword evidence="4 6" id="KW-0288">FMN</keyword>
<keyword evidence="3 6" id="KW-0285">Flavoprotein</keyword>
<dbReference type="PANTHER" id="PTHR36118:SF1">
    <property type="entry name" value="ION-TRANSLOCATING OXIDOREDUCTASE COMPLEX SUBUNIT G"/>
    <property type="match status" value="1"/>
</dbReference>
<organism evidence="9 10">
    <name type="scientific">Parazoarcus communis SWub3 = DSM 12120</name>
    <dbReference type="NCBI Taxonomy" id="1121029"/>
    <lineage>
        <taxon>Bacteria</taxon>
        <taxon>Pseudomonadati</taxon>
        <taxon>Pseudomonadota</taxon>
        <taxon>Betaproteobacteria</taxon>
        <taxon>Rhodocyclales</taxon>
        <taxon>Zoogloeaceae</taxon>
        <taxon>Parazoarcus</taxon>
    </lineage>
</organism>
<keyword evidence="6" id="KW-1003">Cell membrane</keyword>
<dbReference type="GO" id="GO:0010181">
    <property type="term" value="F:FMN binding"/>
    <property type="evidence" value="ECO:0007669"/>
    <property type="project" value="InterPro"/>
</dbReference>
<reference evidence="9 10" key="1">
    <citation type="submission" date="2018-06" db="EMBL/GenBank/DDBJ databases">
        <title>Azoarcus communis strain SWub3 genome.</title>
        <authorList>
            <person name="Zorraquino Salvo V."/>
            <person name="Toubiana D."/>
            <person name="Blumwald E."/>
        </authorList>
    </citation>
    <scope>NUCLEOTIDE SEQUENCE [LARGE SCALE GENOMIC DNA]</scope>
    <source>
        <strain evidence="9 10">SWub3</strain>
    </source>
</reference>
<dbReference type="PIRSF" id="PIRSF006091">
    <property type="entry name" value="E_trnsport_RnfG"/>
    <property type="match status" value="1"/>
</dbReference>
<comment type="cofactor">
    <cofactor evidence="6">
        <name>FMN</name>
        <dbReference type="ChEBI" id="CHEBI:58210"/>
    </cofactor>
</comment>
<gene>
    <name evidence="6" type="primary">rnfG</name>
    <name evidence="9" type="ORF">DNK49_05915</name>
</gene>
<dbReference type="GO" id="GO:0009055">
    <property type="term" value="F:electron transfer activity"/>
    <property type="evidence" value="ECO:0007669"/>
    <property type="project" value="InterPro"/>
</dbReference>
<dbReference type="RefSeq" id="WP_110523414.1">
    <property type="nucleotide sequence ID" value="NZ_QKOE01000003.1"/>
</dbReference>
<comment type="caution">
    <text evidence="9">The sequence shown here is derived from an EMBL/GenBank/DDBJ whole genome shotgun (WGS) entry which is preliminary data.</text>
</comment>
<dbReference type="InterPro" id="IPR007329">
    <property type="entry name" value="FMN-bd"/>
</dbReference>
<dbReference type="AlphaFoldDB" id="A0A323VAV1"/>
<dbReference type="PANTHER" id="PTHR36118">
    <property type="entry name" value="ION-TRANSLOCATING OXIDOREDUCTASE COMPLEX SUBUNIT G"/>
    <property type="match status" value="1"/>
</dbReference>
<evidence type="ECO:0000313" key="10">
    <source>
        <dbReference type="Proteomes" id="UP000248259"/>
    </source>
</evidence>
<dbReference type="SMART" id="SM00900">
    <property type="entry name" value="FMN_bind"/>
    <property type="match status" value="1"/>
</dbReference>
<dbReference type="OrthoDB" id="9784165at2"/>
<sequence>MSTPPETRTPRRPPIDALWYQGASLGVVALAASAALAFAHQATGPAIAEAAARDMALSLAQVLPENFSDNDLLADTLTLQPKGSPPVVVHQARKGDRVMGVVFPVVGKGYAGPIHIVMGVDREGRLLGVRVTRHTETPGLGDKIEVAKHDWVHSFVGKSLDNPVPARWAVQKDGGEFDQFAGATITPRAVVNAVRGGLELFAHHRSTMLGEDAAALTASQETK</sequence>
<accession>A0A323VAV1</accession>
<evidence type="ECO:0000256" key="6">
    <source>
        <dbReference type="HAMAP-Rule" id="MF_00479"/>
    </source>
</evidence>
<name>A0A323VAV1_9RHOO</name>
<keyword evidence="6 7" id="KW-0812">Transmembrane</keyword>
<dbReference type="Proteomes" id="UP000248259">
    <property type="component" value="Unassembled WGS sequence"/>
</dbReference>
<evidence type="ECO:0000256" key="3">
    <source>
        <dbReference type="ARBA" id="ARBA00022630"/>
    </source>
</evidence>
<dbReference type="NCBIfam" id="NF002519">
    <property type="entry name" value="PRK01908.1"/>
    <property type="match status" value="1"/>
</dbReference>
<dbReference type="GO" id="GO:0005886">
    <property type="term" value="C:plasma membrane"/>
    <property type="evidence" value="ECO:0007669"/>
    <property type="project" value="UniProtKB-SubCell"/>
</dbReference>
<keyword evidence="6" id="KW-1278">Translocase</keyword>
<feature type="domain" description="FMN-binding" evidence="8">
    <location>
        <begin position="109"/>
        <end position="201"/>
    </location>
</feature>
<dbReference type="GO" id="GO:0022900">
    <property type="term" value="P:electron transport chain"/>
    <property type="evidence" value="ECO:0007669"/>
    <property type="project" value="UniProtKB-UniRule"/>
</dbReference>
<feature type="modified residue" description="FMN phosphoryl threonine" evidence="6">
    <location>
        <position position="184"/>
    </location>
</feature>
<dbReference type="EMBL" id="QKOE01000003">
    <property type="protein sequence ID" value="PZA17398.1"/>
    <property type="molecule type" value="Genomic_DNA"/>
</dbReference>
<keyword evidence="6 7" id="KW-0472">Membrane</keyword>
<proteinExistence type="inferred from homology"/>
<comment type="similarity">
    <text evidence="6">Belongs to the RnfG family.</text>
</comment>